<evidence type="ECO:0000313" key="1">
    <source>
        <dbReference type="EMBL" id="OWZ17314.1"/>
    </source>
</evidence>
<accession>A0A225WIQ3</accession>
<reference evidence="2" key="1">
    <citation type="submission" date="2017-03" db="EMBL/GenBank/DDBJ databases">
        <title>Phytopthora megakarya and P. palmivora, two closely related causual agents of cacao black pod achieved similar genome size and gene model numbers by different mechanisms.</title>
        <authorList>
            <person name="Ali S."/>
            <person name="Shao J."/>
            <person name="Larry D.J."/>
            <person name="Kronmiller B."/>
            <person name="Shen D."/>
            <person name="Strem M.D."/>
            <person name="Melnick R.L."/>
            <person name="Guiltinan M.J."/>
            <person name="Tyler B.M."/>
            <person name="Meinhardt L.W."/>
            <person name="Bailey B.A."/>
        </authorList>
    </citation>
    <scope>NUCLEOTIDE SEQUENCE [LARGE SCALE GENOMIC DNA]</scope>
    <source>
        <strain evidence="2">zdho120</strain>
    </source>
</reference>
<organism evidence="1 2">
    <name type="scientific">Phytophthora megakarya</name>
    <dbReference type="NCBI Taxonomy" id="4795"/>
    <lineage>
        <taxon>Eukaryota</taxon>
        <taxon>Sar</taxon>
        <taxon>Stramenopiles</taxon>
        <taxon>Oomycota</taxon>
        <taxon>Peronosporomycetes</taxon>
        <taxon>Peronosporales</taxon>
        <taxon>Peronosporaceae</taxon>
        <taxon>Phytophthora</taxon>
    </lineage>
</organism>
<protein>
    <submittedName>
        <fullName evidence="1">Crinkler (CRN)</fullName>
    </submittedName>
</protein>
<gene>
    <name evidence="1" type="ORF">PHMEG_0008760</name>
</gene>
<dbReference type="AlphaFoldDB" id="A0A225WIQ3"/>
<sequence>MVKLVCTIIGVRSAFPVDIDATCRCKGPSALPDEEGRTDLTFYYKLHPLWKLNKPELFDPSVMFGEEVVHILVVYPGSVKGCANVTLAGPNDVGNVNLDLTEDLLNPQILDEESLGFQLVGRDKAISEAAKCFTDIIRMAQTKAGYRMNNVVPVCSGISGRGKREYWKKDTAYCEKR</sequence>
<dbReference type="OrthoDB" id="167901at2759"/>
<proteinExistence type="predicted"/>
<evidence type="ECO:0000313" key="2">
    <source>
        <dbReference type="Proteomes" id="UP000198211"/>
    </source>
</evidence>
<dbReference type="Proteomes" id="UP000198211">
    <property type="component" value="Unassembled WGS sequence"/>
</dbReference>
<keyword evidence="2" id="KW-1185">Reference proteome</keyword>
<comment type="caution">
    <text evidence="1">The sequence shown here is derived from an EMBL/GenBank/DDBJ whole genome shotgun (WGS) entry which is preliminary data.</text>
</comment>
<dbReference type="EMBL" id="NBNE01000775">
    <property type="protein sequence ID" value="OWZ17314.1"/>
    <property type="molecule type" value="Genomic_DNA"/>
</dbReference>
<name>A0A225WIQ3_9STRA</name>